<proteinExistence type="predicted"/>
<evidence type="ECO:0000313" key="2">
    <source>
        <dbReference type="EMBL" id="KDO20576.1"/>
    </source>
</evidence>
<feature type="transmembrane region" description="Helical" evidence="1">
    <location>
        <begin position="77"/>
        <end position="98"/>
    </location>
</feature>
<gene>
    <name evidence="2" type="ORF">SPRG_13607</name>
</gene>
<sequence length="265" mass="30345">MWVQIAIACMVAASYLGMGIVLHRAHQHDRQGEVATLTFTSRVRYYLQLAFRLLVVALFCIILVIDVQEYGTTAFSYYTIWNFALQTVYHALAAGFLLSHWNVHGGATVVVQSRPLNSLFDICLTNSLLVAVVFWTELYYPTMPWYSYIQHGVNTMLFVLELFLGDFDVQSEDFQYAGMSPTIYTTFIWISHDTWLHGWWPYDFLSMDTSTAPLWYLGIFLGHFVLFGAAYGLSRVKTRCFPTLQPEMTSIPGNSARRTSYQSIV</sequence>
<keyword evidence="1" id="KW-0472">Membrane</keyword>
<dbReference type="RefSeq" id="XP_012208702.1">
    <property type="nucleotide sequence ID" value="XM_012353312.1"/>
</dbReference>
<keyword evidence="1" id="KW-0812">Transmembrane</keyword>
<evidence type="ECO:0000256" key="1">
    <source>
        <dbReference type="SAM" id="Phobius"/>
    </source>
</evidence>
<dbReference type="Proteomes" id="UP000030745">
    <property type="component" value="Unassembled WGS sequence"/>
</dbReference>
<feature type="transmembrane region" description="Helical" evidence="1">
    <location>
        <begin position="119"/>
        <end position="139"/>
    </location>
</feature>
<evidence type="ECO:0000313" key="3">
    <source>
        <dbReference type="Proteomes" id="UP000030745"/>
    </source>
</evidence>
<keyword evidence="3" id="KW-1185">Reference proteome</keyword>
<reference evidence="2 3" key="1">
    <citation type="journal article" date="2013" name="PLoS Genet.">
        <title>Distinctive expansion of potential virulence genes in the genome of the oomycete fish pathogen Saprolegnia parasitica.</title>
        <authorList>
            <person name="Jiang R.H."/>
            <person name="de Bruijn I."/>
            <person name="Haas B.J."/>
            <person name="Belmonte R."/>
            <person name="Lobach L."/>
            <person name="Christie J."/>
            <person name="van den Ackerveken G."/>
            <person name="Bottin A."/>
            <person name="Bulone V."/>
            <person name="Diaz-Moreno S.M."/>
            <person name="Dumas B."/>
            <person name="Fan L."/>
            <person name="Gaulin E."/>
            <person name="Govers F."/>
            <person name="Grenville-Briggs L.J."/>
            <person name="Horner N.R."/>
            <person name="Levin J.Z."/>
            <person name="Mammella M."/>
            <person name="Meijer H.J."/>
            <person name="Morris P."/>
            <person name="Nusbaum C."/>
            <person name="Oome S."/>
            <person name="Phillips A.J."/>
            <person name="van Rooyen D."/>
            <person name="Rzeszutek E."/>
            <person name="Saraiva M."/>
            <person name="Secombes C.J."/>
            <person name="Seidl M.F."/>
            <person name="Snel B."/>
            <person name="Stassen J.H."/>
            <person name="Sykes S."/>
            <person name="Tripathy S."/>
            <person name="van den Berg H."/>
            <person name="Vega-Arreguin J.C."/>
            <person name="Wawra S."/>
            <person name="Young S.K."/>
            <person name="Zeng Q."/>
            <person name="Dieguez-Uribeondo J."/>
            <person name="Russ C."/>
            <person name="Tyler B.M."/>
            <person name="van West P."/>
        </authorList>
    </citation>
    <scope>NUCLEOTIDE SEQUENCE [LARGE SCALE GENOMIC DNA]</scope>
    <source>
        <strain evidence="2 3">CBS 223.65</strain>
    </source>
</reference>
<protein>
    <submittedName>
        <fullName evidence="2">Uncharacterized protein</fullName>
    </submittedName>
</protein>
<name>A0A067C1Z2_SAPPC</name>
<dbReference type="KEGG" id="spar:SPRG_13607"/>
<feature type="transmembrane region" description="Helical" evidence="1">
    <location>
        <begin position="6"/>
        <end position="25"/>
    </location>
</feature>
<keyword evidence="1" id="KW-1133">Transmembrane helix</keyword>
<feature type="transmembrane region" description="Helical" evidence="1">
    <location>
        <begin position="212"/>
        <end position="233"/>
    </location>
</feature>
<dbReference type="EMBL" id="KK583308">
    <property type="protein sequence ID" value="KDO20576.1"/>
    <property type="molecule type" value="Genomic_DNA"/>
</dbReference>
<accession>A0A067C1Z2</accession>
<dbReference type="VEuPathDB" id="FungiDB:SPRG_13607"/>
<feature type="transmembrane region" description="Helical" evidence="1">
    <location>
        <begin position="45"/>
        <end position="65"/>
    </location>
</feature>
<dbReference type="PANTHER" id="PTHR12242">
    <property type="entry name" value="OS02G0130600 PROTEIN-RELATED"/>
    <property type="match status" value="1"/>
</dbReference>
<dbReference type="GeneID" id="24135474"/>
<organism evidence="2 3">
    <name type="scientific">Saprolegnia parasitica (strain CBS 223.65)</name>
    <dbReference type="NCBI Taxonomy" id="695850"/>
    <lineage>
        <taxon>Eukaryota</taxon>
        <taxon>Sar</taxon>
        <taxon>Stramenopiles</taxon>
        <taxon>Oomycota</taxon>
        <taxon>Saprolegniomycetes</taxon>
        <taxon>Saprolegniales</taxon>
        <taxon>Saprolegniaceae</taxon>
        <taxon>Saprolegnia</taxon>
    </lineage>
</organism>
<dbReference type="PANTHER" id="PTHR12242:SF22">
    <property type="entry name" value="OS02G0130600 PROTEIN"/>
    <property type="match status" value="1"/>
</dbReference>
<dbReference type="GO" id="GO:0016020">
    <property type="term" value="C:membrane"/>
    <property type="evidence" value="ECO:0007669"/>
    <property type="project" value="TreeGrafter"/>
</dbReference>
<dbReference type="OrthoDB" id="419711at2759"/>
<dbReference type="AlphaFoldDB" id="A0A067C1Z2"/>